<dbReference type="InterPro" id="IPR038396">
    <property type="entry name" value="SpoIIAA-like_sf"/>
</dbReference>
<dbReference type="SUPFAM" id="SSF52091">
    <property type="entry name" value="SpoIIaa-like"/>
    <property type="match status" value="1"/>
</dbReference>
<protein>
    <submittedName>
        <fullName evidence="1">STAS/SEC14 domain-containing protein</fullName>
    </submittedName>
</protein>
<dbReference type="Proteomes" id="UP000480350">
    <property type="component" value="Unassembled WGS sequence"/>
</dbReference>
<evidence type="ECO:0000313" key="2">
    <source>
        <dbReference type="Proteomes" id="UP000480350"/>
    </source>
</evidence>
<sequence length="121" mass="13752">MACIYSEDDTLPVVELRVVGRVTENDMNQIIPKLEAFIERHGTVRLLEVIERFDGFDPTTIFDGMKFDIKHLKDISHAAVVSDIPWISFMTGAAAMVMPLTIRVFPMDKLDEARDWVADPD</sequence>
<proteinExistence type="predicted"/>
<dbReference type="RefSeq" id="WP_160765362.1">
    <property type="nucleotide sequence ID" value="NZ_WUPT01000003.1"/>
</dbReference>
<reference evidence="1 2" key="1">
    <citation type="submission" date="2019-12" db="EMBL/GenBank/DDBJ databases">
        <authorList>
            <person name="Lee S.D."/>
        </authorList>
    </citation>
    <scope>NUCLEOTIDE SEQUENCE [LARGE SCALE GENOMIC DNA]</scope>
    <source>
        <strain evidence="1 2">GH1-50</strain>
    </source>
</reference>
<comment type="caution">
    <text evidence="1">The sequence shown here is derived from an EMBL/GenBank/DDBJ whole genome shotgun (WGS) entry which is preliminary data.</text>
</comment>
<dbReference type="InterPro" id="IPR036513">
    <property type="entry name" value="STAS_dom_sf"/>
</dbReference>
<dbReference type="InterPro" id="IPR021866">
    <property type="entry name" value="SpoIIAA-like"/>
</dbReference>
<reference evidence="1 2" key="2">
    <citation type="submission" date="2020-03" db="EMBL/GenBank/DDBJ databases">
        <title>Kangsaoukella pontilimi gen. nov., sp. nov., a new member of the family Rhodobacteraceae isolated from a tidal mudflat.</title>
        <authorList>
            <person name="Kim I.S."/>
        </authorList>
    </citation>
    <scope>NUCLEOTIDE SEQUENCE [LARGE SCALE GENOMIC DNA]</scope>
    <source>
        <strain evidence="1 2">GH1-50</strain>
    </source>
</reference>
<organism evidence="1 2">
    <name type="scientific">Kangsaoukella pontilimi</name>
    <dbReference type="NCBI Taxonomy" id="2691042"/>
    <lineage>
        <taxon>Bacteria</taxon>
        <taxon>Pseudomonadati</taxon>
        <taxon>Pseudomonadota</taxon>
        <taxon>Alphaproteobacteria</taxon>
        <taxon>Rhodobacterales</taxon>
        <taxon>Paracoccaceae</taxon>
        <taxon>Kangsaoukella</taxon>
    </lineage>
</organism>
<accession>A0A7C9MI31</accession>
<dbReference type="Pfam" id="PF11964">
    <property type="entry name" value="SpoIIAA-like"/>
    <property type="match status" value="1"/>
</dbReference>
<evidence type="ECO:0000313" key="1">
    <source>
        <dbReference type="EMBL" id="MXQ09436.1"/>
    </source>
</evidence>
<dbReference type="AlphaFoldDB" id="A0A7C9MI31"/>
<gene>
    <name evidence="1" type="ORF">GQ651_16440</name>
</gene>
<keyword evidence="2" id="KW-1185">Reference proteome</keyword>
<dbReference type="Gene3D" id="3.40.50.10600">
    <property type="entry name" value="SpoIIaa-like domains"/>
    <property type="match status" value="1"/>
</dbReference>
<name>A0A7C9MI31_9RHOB</name>
<dbReference type="EMBL" id="WUPT01000003">
    <property type="protein sequence ID" value="MXQ09436.1"/>
    <property type="molecule type" value="Genomic_DNA"/>
</dbReference>